<dbReference type="Proteomes" id="UP000217257">
    <property type="component" value="Chromosome"/>
</dbReference>
<reference evidence="1 2" key="1">
    <citation type="submission" date="2017-06" db="EMBL/GenBank/DDBJ databases">
        <title>Sequencing and comparative analysis of myxobacterial genomes.</title>
        <authorList>
            <person name="Rupp O."/>
            <person name="Goesmann A."/>
            <person name="Sogaard-Andersen L."/>
        </authorList>
    </citation>
    <scope>NUCLEOTIDE SEQUENCE [LARGE SCALE GENOMIC DNA]</scope>
    <source>
        <strain evidence="1 2">DSM 52655</strain>
    </source>
</reference>
<name>A0A250J900_9BACT</name>
<evidence type="ECO:0008006" key="3">
    <source>
        <dbReference type="Google" id="ProtNLM"/>
    </source>
</evidence>
<sequence>MTIEELSLEVEGLLGRLREDNPSPEEKGLLLVAIDAIRFISSTGHSYDFEDYRKSLSAHEPPPVVAVFKTREEADAWLNAHPKPPHLTYVLIADAYYMVVYLRDPDRRSLGPHPALAYHLQEMLEAGLPPAVATFKTRAEADAWFSQQADPPAQSVIQIGNEPYLAVHHRNVHHRAIYPFSLARR</sequence>
<organism evidence="1 2">
    <name type="scientific">Cystobacter fuscus</name>
    <dbReference type="NCBI Taxonomy" id="43"/>
    <lineage>
        <taxon>Bacteria</taxon>
        <taxon>Pseudomonadati</taxon>
        <taxon>Myxococcota</taxon>
        <taxon>Myxococcia</taxon>
        <taxon>Myxococcales</taxon>
        <taxon>Cystobacterineae</taxon>
        <taxon>Archangiaceae</taxon>
        <taxon>Cystobacter</taxon>
    </lineage>
</organism>
<proteinExistence type="predicted"/>
<gene>
    <name evidence="1" type="ORF">CYFUS_005511</name>
</gene>
<dbReference type="AlphaFoldDB" id="A0A250J900"/>
<dbReference type="RefSeq" id="WP_095987999.1">
    <property type="nucleotide sequence ID" value="NZ_CP022098.1"/>
</dbReference>
<dbReference type="EMBL" id="CP022098">
    <property type="protein sequence ID" value="ATB40063.1"/>
    <property type="molecule type" value="Genomic_DNA"/>
</dbReference>
<evidence type="ECO:0000313" key="2">
    <source>
        <dbReference type="Proteomes" id="UP000217257"/>
    </source>
</evidence>
<evidence type="ECO:0000313" key="1">
    <source>
        <dbReference type="EMBL" id="ATB40063.1"/>
    </source>
</evidence>
<accession>A0A250J900</accession>
<dbReference type="KEGG" id="cfus:CYFUS_005511"/>
<protein>
    <recommendedName>
        <fullName evidence="3">Head protein</fullName>
    </recommendedName>
</protein>